<dbReference type="EMBL" id="CP019239">
    <property type="protein sequence ID" value="APW41893.1"/>
    <property type="molecule type" value="Genomic_DNA"/>
</dbReference>
<keyword evidence="3" id="KW-1185">Reference proteome</keyword>
<dbReference type="Pfam" id="PF24719">
    <property type="entry name" value="Imm33-like"/>
    <property type="match status" value="1"/>
</dbReference>
<reference evidence="2 3" key="1">
    <citation type="submission" date="2017-01" db="EMBL/GenBank/DDBJ databases">
        <authorList>
            <person name="Mah S.A."/>
            <person name="Swanson W.J."/>
            <person name="Moy G.W."/>
            <person name="Vacquier V.D."/>
        </authorList>
    </citation>
    <scope>NUCLEOTIDE SEQUENCE [LARGE SCALE GENOMIC DNA]</scope>
    <source>
        <strain evidence="2 3">DSM 22694</strain>
    </source>
</reference>
<proteinExistence type="predicted"/>
<dbReference type="RefSeq" id="WP_037246262.1">
    <property type="nucleotide sequence ID" value="NZ_CP019239.1"/>
</dbReference>
<organism evidence="2 3">
    <name type="scientific">Rhodoferax saidenbachensis</name>
    <dbReference type="NCBI Taxonomy" id="1484693"/>
    <lineage>
        <taxon>Bacteria</taxon>
        <taxon>Pseudomonadati</taxon>
        <taxon>Pseudomonadota</taxon>
        <taxon>Betaproteobacteria</taxon>
        <taxon>Burkholderiales</taxon>
        <taxon>Comamonadaceae</taxon>
        <taxon>Rhodoferax</taxon>
    </lineage>
</organism>
<dbReference type="Proteomes" id="UP000186110">
    <property type="component" value="Chromosome"/>
</dbReference>
<dbReference type="AlphaFoldDB" id="A0A1P8K7B7"/>
<feature type="domain" description="Imm33-like" evidence="1">
    <location>
        <begin position="7"/>
        <end position="100"/>
    </location>
</feature>
<dbReference type="InterPro" id="IPR056509">
    <property type="entry name" value="Imm33-like"/>
</dbReference>
<protein>
    <recommendedName>
        <fullName evidence="1">Imm33-like domain-containing protein</fullName>
    </recommendedName>
</protein>
<name>A0A1P8K7B7_9BURK</name>
<evidence type="ECO:0000313" key="3">
    <source>
        <dbReference type="Proteomes" id="UP000186110"/>
    </source>
</evidence>
<evidence type="ECO:0000259" key="1">
    <source>
        <dbReference type="Pfam" id="PF24719"/>
    </source>
</evidence>
<evidence type="ECO:0000313" key="2">
    <source>
        <dbReference type="EMBL" id="APW41893.1"/>
    </source>
</evidence>
<dbReference type="STRING" id="1484693.RS694_04620"/>
<dbReference type="KEGG" id="rsb:RS694_04620"/>
<gene>
    <name evidence="2" type="ORF">RS694_04620</name>
</gene>
<sequence length="106" mass="11772">MHPKSIQSICEFNGLEPVVPDGLSKLGIALGTLGLTPINGLRLPFDGETCGWYLWCGGEPSKAEDFYSPLHVQHIDKYLPKAREYLALPPGYRFLIDDKVLNSVEI</sequence>
<accession>A0A1P8K7B7</accession>